<organism evidence="2 3">
    <name type="scientific">Cucurbitaria berberidis CBS 394.84</name>
    <dbReference type="NCBI Taxonomy" id="1168544"/>
    <lineage>
        <taxon>Eukaryota</taxon>
        <taxon>Fungi</taxon>
        <taxon>Dikarya</taxon>
        <taxon>Ascomycota</taxon>
        <taxon>Pezizomycotina</taxon>
        <taxon>Dothideomycetes</taxon>
        <taxon>Pleosporomycetidae</taxon>
        <taxon>Pleosporales</taxon>
        <taxon>Pleosporineae</taxon>
        <taxon>Cucurbitariaceae</taxon>
        <taxon>Cucurbitaria</taxon>
    </lineage>
</organism>
<comment type="caution">
    <text evidence="2">The sequence shown here is derived from an EMBL/GenBank/DDBJ whole genome shotgun (WGS) entry which is preliminary data.</text>
</comment>
<dbReference type="RefSeq" id="XP_040790381.1">
    <property type="nucleotide sequence ID" value="XM_040935923.1"/>
</dbReference>
<feature type="domain" description="F-box" evidence="1">
    <location>
        <begin position="58"/>
        <end position="105"/>
    </location>
</feature>
<dbReference type="SMART" id="SM00256">
    <property type="entry name" value="FBOX"/>
    <property type="match status" value="1"/>
</dbReference>
<dbReference type="PROSITE" id="PS50181">
    <property type="entry name" value="FBOX"/>
    <property type="match status" value="1"/>
</dbReference>
<protein>
    <recommendedName>
        <fullName evidence="1">F-box domain-containing protein</fullName>
    </recommendedName>
</protein>
<keyword evidence="3" id="KW-1185">Reference proteome</keyword>
<dbReference type="Gene3D" id="1.20.1280.50">
    <property type="match status" value="1"/>
</dbReference>
<dbReference type="CDD" id="cd09917">
    <property type="entry name" value="F-box_SF"/>
    <property type="match status" value="1"/>
</dbReference>
<evidence type="ECO:0000259" key="1">
    <source>
        <dbReference type="PROSITE" id="PS50181"/>
    </source>
</evidence>
<sequence length="305" mass="35189">MIMRRQRISRLLHLWSPARQQQTTHECEGHKEEVLDKSTLSHEDAALTQAQSDSVQHRTTVSDLPVEILQHIFSSLDFRTLFTCRRVCHIWNTCIPGHSPQLQETLFLPSARTPPRNLPGVSLSFVIHCRDTKRARAYYVNHVERVCCQGLEICGTDDQKVLLNPFVQGIEQYLSARLPNVNRREHLLSFKYVALQDKRGGLWLPRNVACLRNAFLTTPPITSLSIHLSYKVWGTLVTPLGNRTRISLSDRNGVKFVHLFDWFEREIARLLREKTLRMIDNAPGHASCSQLYEFRNKIVGEEFVV</sequence>
<proteinExistence type="predicted"/>
<accession>A0A9P4GK77</accession>
<evidence type="ECO:0000313" key="3">
    <source>
        <dbReference type="Proteomes" id="UP000800039"/>
    </source>
</evidence>
<gene>
    <name evidence="2" type="ORF">K460DRAFT_393064</name>
</gene>
<dbReference type="InterPro" id="IPR001810">
    <property type="entry name" value="F-box_dom"/>
</dbReference>
<dbReference type="EMBL" id="ML976615">
    <property type="protein sequence ID" value="KAF1847818.1"/>
    <property type="molecule type" value="Genomic_DNA"/>
</dbReference>
<dbReference type="GeneID" id="63853174"/>
<reference evidence="2" key="1">
    <citation type="submission" date="2020-01" db="EMBL/GenBank/DDBJ databases">
        <authorList>
            <consortium name="DOE Joint Genome Institute"/>
            <person name="Haridas S."/>
            <person name="Albert R."/>
            <person name="Binder M."/>
            <person name="Bloem J."/>
            <person name="Labutti K."/>
            <person name="Salamov A."/>
            <person name="Andreopoulos B."/>
            <person name="Baker S.E."/>
            <person name="Barry K."/>
            <person name="Bills G."/>
            <person name="Bluhm B.H."/>
            <person name="Cannon C."/>
            <person name="Castanera R."/>
            <person name="Culley D.E."/>
            <person name="Daum C."/>
            <person name="Ezra D."/>
            <person name="Gonzalez J.B."/>
            <person name="Henrissat B."/>
            <person name="Kuo A."/>
            <person name="Liang C."/>
            <person name="Lipzen A."/>
            <person name="Lutzoni F."/>
            <person name="Magnuson J."/>
            <person name="Mondo S."/>
            <person name="Nolan M."/>
            <person name="Ohm R."/>
            <person name="Pangilinan J."/>
            <person name="Park H.-J."/>
            <person name="Ramirez L."/>
            <person name="Alfaro M."/>
            <person name="Sun H."/>
            <person name="Tritt A."/>
            <person name="Yoshinaga Y."/>
            <person name="Zwiers L.-H."/>
            <person name="Turgeon B.G."/>
            <person name="Goodwin S.B."/>
            <person name="Spatafora J.W."/>
            <person name="Crous P.W."/>
            <person name="Grigoriev I.V."/>
        </authorList>
    </citation>
    <scope>NUCLEOTIDE SEQUENCE</scope>
    <source>
        <strain evidence="2">CBS 394.84</strain>
    </source>
</reference>
<dbReference type="InterPro" id="IPR036047">
    <property type="entry name" value="F-box-like_dom_sf"/>
</dbReference>
<dbReference type="Pfam" id="PF12937">
    <property type="entry name" value="F-box-like"/>
    <property type="match status" value="1"/>
</dbReference>
<dbReference type="AlphaFoldDB" id="A0A9P4GK77"/>
<dbReference type="SUPFAM" id="SSF81383">
    <property type="entry name" value="F-box domain"/>
    <property type="match status" value="1"/>
</dbReference>
<dbReference type="Proteomes" id="UP000800039">
    <property type="component" value="Unassembled WGS sequence"/>
</dbReference>
<dbReference type="OrthoDB" id="629492at2759"/>
<name>A0A9P4GK77_9PLEO</name>
<evidence type="ECO:0000313" key="2">
    <source>
        <dbReference type="EMBL" id="KAF1847818.1"/>
    </source>
</evidence>